<evidence type="ECO:0000313" key="1">
    <source>
        <dbReference type="EMBL" id="RPA74499.1"/>
    </source>
</evidence>
<dbReference type="Proteomes" id="UP000275078">
    <property type="component" value="Unassembled WGS sequence"/>
</dbReference>
<reference evidence="1 2" key="1">
    <citation type="journal article" date="2018" name="Nat. Ecol. Evol.">
        <title>Pezizomycetes genomes reveal the molecular basis of ectomycorrhizal truffle lifestyle.</title>
        <authorList>
            <person name="Murat C."/>
            <person name="Payen T."/>
            <person name="Noel B."/>
            <person name="Kuo A."/>
            <person name="Morin E."/>
            <person name="Chen J."/>
            <person name="Kohler A."/>
            <person name="Krizsan K."/>
            <person name="Balestrini R."/>
            <person name="Da Silva C."/>
            <person name="Montanini B."/>
            <person name="Hainaut M."/>
            <person name="Levati E."/>
            <person name="Barry K.W."/>
            <person name="Belfiori B."/>
            <person name="Cichocki N."/>
            <person name="Clum A."/>
            <person name="Dockter R.B."/>
            <person name="Fauchery L."/>
            <person name="Guy J."/>
            <person name="Iotti M."/>
            <person name="Le Tacon F."/>
            <person name="Lindquist E.A."/>
            <person name="Lipzen A."/>
            <person name="Malagnac F."/>
            <person name="Mello A."/>
            <person name="Molinier V."/>
            <person name="Miyauchi S."/>
            <person name="Poulain J."/>
            <person name="Riccioni C."/>
            <person name="Rubini A."/>
            <person name="Sitrit Y."/>
            <person name="Splivallo R."/>
            <person name="Traeger S."/>
            <person name="Wang M."/>
            <person name="Zifcakova L."/>
            <person name="Wipf D."/>
            <person name="Zambonelli A."/>
            <person name="Paolocci F."/>
            <person name="Nowrousian M."/>
            <person name="Ottonello S."/>
            <person name="Baldrian P."/>
            <person name="Spatafora J.W."/>
            <person name="Henrissat B."/>
            <person name="Nagy L.G."/>
            <person name="Aury J.M."/>
            <person name="Wincker P."/>
            <person name="Grigoriev I.V."/>
            <person name="Bonfante P."/>
            <person name="Martin F.M."/>
        </authorList>
    </citation>
    <scope>NUCLEOTIDE SEQUENCE [LARGE SCALE GENOMIC DNA]</scope>
    <source>
        <strain evidence="1 2">RN42</strain>
    </source>
</reference>
<keyword evidence="2" id="KW-1185">Reference proteome</keyword>
<dbReference type="EMBL" id="ML119788">
    <property type="protein sequence ID" value="RPA74499.1"/>
    <property type="molecule type" value="Genomic_DNA"/>
</dbReference>
<proteinExistence type="predicted"/>
<protein>
    <submittedName>
        <fullName evidence="1">Uncharacterized protein</fullName>
    </submittedName>
</protein>
<organism evidence="1 2">
    <name type="scientific">Ascobolus immersus RN42</name>
    <dbReference type="NCBI Taxonomy" id="1160509"/>
    <lineage>
        <taxon>Eukaryota</taxon>
        <taxon>Fungi</taxon>
        <taxon>Dikarya</taxon>
        <taxon>Ascomycota</taxon>
        <taxon>Pezizomycotina</taxon>
        <taxon>Pezizomycetes</taxon>
        <taxon>Pezizales</taxon>
        <taxon>Ascobolaceae</taxon>
        <taxon>Ascobolus</taxon>
    </lineage>
</organism>
<dbReference type="AlphaFoldDB" id="A0A3N4HL37"/>
<sequence>MAFPQPRSQHYRPCATILSLPNEILHDIVIRSTGLEDFLSTSLEDFIALSLVNPRFQGIVFEALRLTQGQSAENWIALQLDRKSDKAHVVELLFNFLRDACTELIRLEQDPGYANEYEKLTEAGNSKTAFEAGAWEATRLQYQCSRQQENSLSALFKLKTSRLGLFVRRYQWKFKGGQVGHSLLCFNTQRGPIDIKAWPLRDYYRLRSRLWNMARLHRESYGLVDMLLISALLKGWNVREFIFTGSKPSNNGQGLYSYRKPDGTDMEVKHPDGVDLQVIFTDCVGVHPFGNGMLGLGNSYFVKKIQVLDSSVQDGSA</sequence>
<accession>A0A3N4HL37</accession>
<gene>
    <name evidence="1" type="ORF">BJ508DRAFT_312800</name>
</gene>
<evidence type="ECO:0000313" key="2">
    <source>
        <dbReference type="Proteomes" id="UP000275078"/>
    </source>
</evidence>
<name>A0A3N4HL37_ASCIM</name>